<gene>
    <name evidence="2" type="ORF">A11Q_1044</name>
</gene>
<accession>M4V9X3</accession>
<organism evidence="2 3">
    <name type="scientific">Pseudobdellovibrio exovorus JSS</name>
    <dbReference type="NCBI Taxonomy" id="1184267"/>
    <lineage>
        <taxon>Bacteria</taxon>
        <taxon>Pseudomonadati</taxon>
        <taxon>Bdellovibrionota</taxon>
        <taxon>Bdellovibrionia</taxon>
        <taxon>Bdellovibrionales</taxon>
        <taxon>Pseudobdellovibrionaceae</taxon>
        <taxon>Pseudobdellovibrio</taxon>
    </lineage>
</organism>
<dbReference type="SUPFAM" id="SSF54211">
    <property type="entry name" value="Ribosomal protein S5 domain 2-like"/>
    <property type="match status" value="1"/>
</dbReference>
<dbReference type="OrthoDB" id="9813147at2"/>
<dbReference type="RefSeq" id="WP_015469750.1">
    <property type="nucleotide sequence ID" value="NC_020813.1"/>
</dbReference>
<sequence>MKLKSLIQNGTKLEVAEVEIELIPGIPQIHFLGLPDRLIKESFYRIKSALKNSGYKFPLTNQIIVNIKPNHLRKSSRGVELAVALGILLKTGQIESSRVDTSWVLYGELGLDGSIYEPSDLVQNLFILNDQMVLTGKGSGVPKCYRLESLNSGEIHFTSQDRVYQRPKKGLERLYSEEEAEFLFLAATSGLHVLLAGDSGAGKTTLAHSLRSFLREPEENVRLSEDQWRPLVAPHHSITPAAFLGGGGNLYEGELERSIGGMLLLDEFLEFDADVLESLRGPMEGGTLRLTRASAVREVSLQVQVVATTNLCPCGQWTPFKVQLSCRFSRTRCRRYVERLSGPLVERFGILYFVKPMVKRQITGHQILQRIQRVRRFLSQCGQQSFRDVGLLESYYRHLNTRRRNYLRRIATVYALDRLSSSAQGTSGLKGVQLNNGDYNRAESWTLRPFEELEKGMS</sequence>
<feature type="domain" description="AAA+ ATPase" evidence="1">
    <location>
        <begin position="189"/>
        <end position="341"/>
    </location>
</feature>
<dbReference type="GO" id="GO:0005524">
    <property type="term" value="F:ATP binding"/>
    <property type="evidence" value="ECO:0007669"/>
    <property type="project" value="InterPro"/>
</dbReference>
<dbReference type="eggNOG" id="COG0606">
    <property type="taxonomic scope" value="Bacteria"/>
</dbReference>
<dbReference type="Gene3D" id="3.30.230.10">
    <property type="match status" value="1"/>
</dbReference>
<dbReference type="KEGG" id="bex:A11Q_1044"/>
<dbReference type="InterPro" id="IPR045006">
    <property type="entry name" value="CHLI-like"/>
</dbReference>
<evidence type="ECO:0000259" key="1">
    <source>
        <dbReference type="SMART" id="SM00382"/>
    </source>
</evidence>
<dbReference type="PATRIC" id="fig|1184267.3.peg.1058"/>
<dbReference type="InterPro" id="IPR027417">
    <property type="entry name" value="P-loop_NTPase"/>
</dbReference>
<reference evidence="2 3" key="1">
    <citation type="journal article" date="2013" name="ISME J.">
        <title>By their genes ye shall know them: genomic signatures of predatory bacteria.</title>
        <authorList>
            <person name="Pasternak Z."/>
            <person name="Pietrokovski S."/>
            <person name="Rotem O."/>
            <person name="Gophna U."/>
            <person name="Lurie-Weinberger M.N."/>
            <person name="Jurkevitch E."/>
        </authorList>
    </citation>
    <scope>NUCLEOTIDE SEQUENCE [LARGE SCALE GENOMIC DNA]</scope>
    <source>
        <strain evidence="2 3">JSS</strain>
    </source>
</reference>
<dbReference type="InterPro" id="IPR000523">
    <property type="entry name" value="Mg_chelatse_chII-like_cat_dom"/>
</dbReference>
<evidence type="ECO:0000313" key="2">
    <source>
        <dbReference type="EMBL" id="AGH95260.1"/>
    </source>
</evidence>
<dbReference type="PROSITE" id="PS00675">
    <property type="entry name" value="SIGMA54_INTERACT_1"/>
    <property type="match status" value="1"/>
</dbReference>
<protein>
    <submittedName>
        <fullName evidence="2">Competence protein ComM-like protein</fullName>
    </submittedName>
</protein>
<dbReference type="SMART" id="SM00382">
    <property type="entry name" value="AAA"/>
    <property type="match status" value="1"/>
</dbReference>
<dbReference type="PANTHER" id="PTHR32039">
    <property type="entry name" value="MAGNESIUM-CHELATASE SUBUNIT CHLI"/>
    <property type="match status" value="1"/>
</dbReference>
<dbReference type="InterPro" id="IPR020568">
    <property type="entry name" value="Ribosomal_Su5_D2-typ_SF"/>
</dbReference>
<dbReference type="PANTHER" id="PTHR32039:SF7">
    <property type="entry name" value="COMPETENCE PROTEIN COMM"/>
    <property type="match status" value="1"/>
</dbReference>
<dbReference type="HOGENOM" id="CLU_026145_1_0_7"/>
<dbReference type="InterPro" id="IPR025662">
    <property type="entry name" value="Sigma_54_int_dom_ATP-bd_1"/>
</dbReference>
<keyword evidence="3" id="KW-1185">Reference proteome</keyword>
<dbReference type="InterPro" id="IPR014721">
    <property type="entry name" value="Ribsml_uS5_D2-typ_fold_subgr"/>
</dbReference>
<dbReference type="Pfam" id="PF13541">
    <property type="entry name" value="ChlI"/>
    <property type="match status" value="1"/>
</dbReference>
<dbReference type="AlphaFoldDB" id="M4V9X3"/>
<name>M4V9X3_9BACT</name>
<dbReference type="InterPro" id="IPR003593">
    <property type="entry name" value="AAA+_ATPase"/>
</dbReference>
<dbReference type="Pfam" id="PF01078">
    <property type="entry name" value="Mg_chelatase"/>
    <property type="match status" value="1"/>
</dbReference>
<evidence type="ECO:0000313" key="3">
    <source>
        <dbReference type="Proteomes" id="UP000012040"/>
    </source>
</evidence>
<dbReference type="EMBL" id="CP003537">
    <property type="protein sequence ID" value="AGH95260.1"/>
    <property type="molecule type" value="Genomic_DNA"/>
</dbReference>
<dbReference type="SUPFAM" id="SSF52540">
    <property type="entry name" value="P-loop containing nucleoside triphosphate hydrolases"/>
    <property type="match status" value="1"/>
</dbReference>
<proteinExistence type="predicted"/>
<dbReference type="STRING" id="1184267.A11Q_1044"/>
<dbReference type="Gene3D" id="3.40.50.300">
    <property type="entry name" value="P-loop containing nucleotide triphosphate hydrolases"/>
    <property type="match status" value="1"/>
</dbReference>
<dbReference type="Proteomes" id="UP000012040">
    <property type="component" value="Chromosome"/>
</dbReference>